<dbReference type="InterPro" id="IPR030392">
    <property type="entry name" value="S74_ICA"/>
</dbReference>
<name>A0A381V5J4_9ZZZZ</name>
<dbReference type="GO" id="GO:0045893">
    <property type="term" value="P:positive regulation of DNA-templated transcription"/>
    <property type="evidence" value="ECO:0007669"/>
    <property type="project" value="TreeGrafter"/>
</dbReference>
<dbReference type="PANTHER" id="PTHR13029:SF18">
    <property type="entry name" value="MYELIN REGULATORY FACTOR HOMOLOG 1"/>
    <property type="match status" value="1"/>
</dbReference>
<dbReference type="GO" id="GO:0043565">
    <property type="term" value="F:sequence-specific DNA binding"/>
    <property type="evidence" value="ECO:0007669"/>
    <property type="project" value="TreeGrafter"/>
</dbReference>
<feature type="domain" description="Peptidase S74" evidence="1">
    <location>
        <begin position="801"/>
        <end position="924"/>
    </location>
</feature>
<protein>
    <recommendedName>
        <fullName evidence="1">Peptidase S74 domain-containing protein</fullName>
    </recommendedName>
</protein>
<dbReference type="PANTHER" id="PTHR13029">
    <property type="match status" value="1"/>
</dbReference>
<gene>
    <name evidence="2" type="ORF">METZ01_LOCUS88115</name>
</gene>
<dbReference type="GO" id="GO:0016540">
    <property type="term" value="P:protein autoprocessing"/>
    <property type="evidence" value="ECO:0007669"/>
    <property type="project" value="TreeGrafter"/>
</dbReference>
<dbReference type="AlphaFoldDB" id="A0A381V5J4"/>
<dbReference type="EMBL" id="UINC01007827">
    <property type="protein sequence ID" value="SVA35261.1"/>
    <property type="molecule type" value="Genomic_DNA"/>
</dbReference>
<dbReference type="PROSITE" id="PS51688">
    <property type="entry name" value="ICA"/>
    <property type="match status" value="1"/>
</dbReference>
<evidence type="ECO:0000313" key="2">
    <source>
        <dbReference type="EMBL" id="SVA35261.1"/>
    </source>
</evidence>
<organism evidence="2">
    <name type="scientific">marine metagenome</name>
    <dbReference type="NCBI Taxonomy" id="408172"/>
    <lineage>
        <taxon>unclassified sequences</taxon>
        <taxon>metagenomes</taxon>
        <taxon>ecological metagenomes</taxon>
    </lineage>
</organism>
<sequence>LEVNSSDGILIPTGTTAERPSGRKGIVRYNSQLERYEGYGAGDAWGSLGGVVDIDQDTYITAERLGILDEDHLWMYTKGDLRMIIRDNGNIGIGVTSPSYPLELFPDTDSKALLGRAHIGYLGHTDHASFSHKDVSNSTSYALSQSNDGHTWINSANEKNIEFLQNNQRKAIIKSGNVGINIDVPSEKLEVGGNIRISDTFHIATNEIRARETSGTLVVSTDMTINGDFIVNGTTTTVNTTNITVDDPLIHLASNNTATDTADIGFYGSYPYDGSTEYTGLFRDSSSSDYRYKLFTQLGVAPSATNIVNTSGAGYTKGTLELGLIDTETIDYPVNLSFRDSTSGVSHITFATNGYVGISSTSPSVPFHVNKTNTGSWSAKITNGYANVLIANESGYGMSINSGVDVSNNGNYCLQCRTDFTTSGNTTPYLFTVLNNGFCGINVSNPLDQLHIQGIYQGDGARINCVKVGSWINGSEYNSDAIFAHTNFGTAAYNTTDSFGYAIRQTSLGDTYLNAKQGREIDFRIDDSRIAGIASTGYMGIGAGITAPESLLHVGGSVLIEGNILLQGELKYTGPAATDLQIQDTVIMLASENNGDAFDIGFFGMYIYDSESEYTGLFRDATDKKWKLFSGLVDNPGGPNTIDTESMGFTPDTLVLGDVEAQNVYTNLKMGIGVTQPSVALHIEKTDAIKIPKGTTAERPTATSSDHMGYIRYNSQLNLFEGFGAGNAWNTLGGVTDVDQDTYISAEDSAGNDNDQLKFITANTQRMIVTSTGLVGINSSSPSQYLDVNGNVQCISYITISDKRVKKDINLLSSSTCLNNILNIPVYEYRFKDTYRNSCKLRDKKRYGPLAQEVEKQIPDAVETSDKRFVDTMSGQFIHIEDFKSIDNNALIAQLIGSIQALTNAHVKSTEKFQKEISQLKERISVLENN</sequence>
<feature type="non-terminal residue" evidence="2">
    <location>
        <position position="1"/>
    </location>
</feature>
<dbReference type="GO" id="GO:0005789">
    <property type="term" value="C:endoplasmic reticulum membrane"/>
    <property type="evidence" value="ECO:0007669"/>
    <property type="project" value="TreeGrafter"/>
</dbReference>
<reference evidence="2" key="1">
    <citation type="submission" date="2018-05" db="EMBL/GenBank/DDBJ databases">
        <authorList>
            <person name="Lanie J.A."/>
            <person name="Ng W.-L."/>
            <person name="Kazmierczak K.M."/>
            <person name="Andrzejewski T.M."/>
            <person name="Davidsen T.M."/>
            <person name="Wayne K.J."/>
            <person name="Tettelin H."/>
            <person name="Glass J.I."/>
            <person name="Rusch D."/>
            <person name="Podicherti R."/>
            <person name="Tsui H.-C.T."/>
            <person name="Winkler M.E."/>
        </authorList>
    </citation>
    <scope>NUCLEOTIDE SEQUENCE</scope>
</reference>
<dbReference type="GO" id="GO:0005634">
    <property type="term" value="C:nucleus"/>
    <property type="evidence" value="ECO:0007669"/>
    <property type="project" value="TreeGrafter"/>
</dbReference>
<evidence type="ECO:0000259" key="1">
    <source>
        <dbReference type="PROSITE" id="PS51688"/>
    </source>
</evidence>
<accession>A0A381V5J4</accession>
<proteinExistence type="predicted"/>
<dbReference type="InterPro" id="IPR051577">
    <property type="entry name" value="MRF-like"/>
</dbReference>
<dbReference type="GO" id="GO:0003700">
    <property type="term" value="F:DNA-binding transcription factor activity"/>
    <property type="evidence" value="ECO:0007669"/>
    <property type="project" value="TreeGrafter"/>
</dbReference>
<dbReference type="Pfam" id="PF13884">
    <property type="entry name" value="Peptidase_S74"/>
    <property type="match status" value="1"/>
</dbReference>